<keyword evidence="2" id="KW-0812">Transmembrane</keyword>
<dbReference type="Gramene" id="novel_model_4409_5bd9a17a">
    <property type="protein sequence ID" value="cds.novel_model_4409_5bd9a17a"/>
    <property type="gene ID" value="novel_gene_2307_5bd9a17a"/>
</dbReference>
<dbReference type="Proteomes" id="UP000596661">
    <property type="component" value="Chromosome 5"/>
</dbReference>
<feature type="transmembrane region" description="Helical" evidence="2">
    <location>
        <begin position="123"/>
        <end position="141"/>
    </location>
</feature>
<keyword evidence="4" id="KW-1185">Reference proteome</keyword>
<dbReference type="OrthoDB" id="10644796at2759"/>
<name>A0A803R2U3_CANSA</name>
<dbReference type="AlphaFoldDB" id="A0A803R2U3"/>
<evidence type="ECO:0000256" key="1">
    <source>
        <dbReference type="SAM" id="MobiDB-lite"/>
    </source>
</evidence>
<dbReference type="EMBL" id="UZAU01000433">
    <property type="status" value="NOT_ANNOTATED_CDS"/>
    <property type="molecule type" value="Genomic_DNA"/>
</dbReference>
<keyword evidence="2" id="KW-0472">Membrane</keyword>
<evidence type="ECO:0000313" key="3">
    <source>
        <dbReference type="EnsemblPlants" id="cds.novel_model_4409_5bd9a17a"/>
    </source>
</evidence>
<sequence>MWMSRPLTLLSLRYGKRLIDCRNFPRGTISDMVKDVCRGISFVYNNIAYYGGDTDRYKVEHGDEGEENNNYGVSSLRKQEEEGEELTGHTTTEIKRWDQAQDFVSPLQTTQACNSTTSQSPTFRVILLVLSYYLHFFLSVVEGILPLYTYTYISVLFFKCVFLNIVIPHLLKYNYMHNVCTSYSSRYQFHIYRDAMLYSPL</sequence>
<reference evidence="3" key="1">
    <citation type="submission" date="2018-11" db="EMBL/GenBank/DDBJ databases">
        <authorList>
            <person name="Grassa J C."/>
        </authorList>
    </citation>
    <scope>NUCLEOTIDE SEQUENCE [LARGE SCALE GENOMIC DNA]</scope>
</reference>
<feature type="region of interest" description="Disordered" evidence="1">
    <location>
        <begin position="59"/>
        <end position="85"/>
    </location>
</feature>
<accession>A0A803R2U3</accession>
<protein>
    <submittedName>
        <fullName evidence="3">Uncharacterized protein</fullName>
    </submittedName>
</protein>
<reference evidence="3" key="2">
    <citation type="submission" date="2021-03" db="UniProtKB">
        <authorList>
            <consortium name="EnsemblPlants"/>
        </authorList>
    </citation>
    <scope>IDENTIFICATION</scope>
</reference>
<proteinExistence type="predicted"/>
<keyword evidence="2" id="KW-1133">Transmembrane helix</keyword>
<evidence type="ECO:0000313" key="4">
    <source>
        <dbReference type="Proteomes" id="UP000596661"/>
    </source>
</evidence>
<feature type="transmembrane region" description="Helical" evidence="2">
    <location>
        <begin position="147"/>
        <end position="167"/>
    </location>
</feature>
<dbReference type="EnsemblPlants" id="novel_model_4409_5bd9a17a">
    <property type="protein sequence ID" value="cds.novel_model_4409_5bd9a17a"/>
    <property type="gene ID" value="novel_gene_2307_5bd9a17a"/>
</dbReference>
<evidence type="ECO:0000256" key="2">
    <source>
        <dbReference type="SAM" id="Phobius"/>
    </source>
</evidence>
<organism evidence="3 4">
    <name type="scientific">Cannabis sativa</name>
    <name type="common">Hemp</name>
    <name type="synonym">Marijuana</name>
    <dbReference type="NCBI Taxonomy" id="3483"/>
    <lineage>
        <taxon>Eukaryota</taxon>
        <taxon>Viridiplantae</taxon>
        <taxon>Streptophyta</taxon>
        <taxon>Embryophyta</taxon>
        <taxon>Tracheophyta</taxon>
        <taxon>Spermatophyta</taxon>
        <taxon>Magnoliopsida</taxon>
        <taxon>eudicotyledons</taxon>
        <taxon>Gunneridae</taxon>
        <taxon>Pentapetalae</taxon>
        <taxon>rosids</taxon>
        <taxon>fabids</taxon>
        <taxon>Rosales</taxon>
        <taxon>Cannabaceae</taxon>
        <taxon>Cannabis</taxon>
    </lineage>
</organism>